<evidence type="ECO:0000256" key="5">
    <source>
        <dbReference type="ARBA" id="ARBA00023004"/>
    </source>
</evidence>
<dbReference type="PRINTS" id="PR00607">
    <property type="entry name" value="CYTCHROMECIE"/>
</dbReference>
<feature type="domain" description="Cytochrome c" evidence="7">
    <location>
        <begin position="44"/>
        <end position="118"/>
    </location>
</feature>
<proteinExistence type="predicted"/>
<evidence type="ECO:0000313" key="8">
    <source>
        <dbReference type="EMBL" id="NLF53429.1"/>
    </source>
</evidence>
<keyword evidence="1" id="KW-0813">Transport</keyword>
<dbReference type="Proteomes" id="UP000536534">
    <property type="component" value="Unassembled WGS sequence"/>
</dbReference>
<comment type="caution">
    <text evidence="8">The sequence shown here is derived from an EMBL/GenBank/DDBJ whole genome shotgun (WGS) entry which is preliminary data.</text>
</comment>
<name>A0A7X7R7E1_9RHOO</name>
<gene>
    <name evidence="8" type="ORF">GX576_03330</name>
</gene>
<dbReference type="EMBL" id="JAAYYV010000088">
    <property type="protein sequence ID" value="NLF53429.1"/>
    <property type="molecule type" value="Genomic_DNA"/>
</dbReference>
<dbReference type="SUPFAM" id="SSF46626">
    <property type="entry name" value="Cytochrome c"/>
    <property type="match status" value="1"/>
</dbReference>
<dbReference type="GO" id="GO:0020037">
    <property type="term" value="F:heme binding"/>
    <property type="evidence" value="ECO:0007669"/>
    <property type="project" value="InterPro"/>
</dbReference>
<evidence type="ECO:0000259" key="7">
    <source>
        <dbReference type="Pfam" id="PF13442"/>
    </source>
</evidence>
<dbReference type="InterPro" id="IPR036909">
    <property type="entry name" value="Cyt_c-like_dom_sf"/>
</dbReference>
<evidence type="ECO:0000256" key="6">
    <source>
        <dbReference type="SAM" id="MobiDB-lite"/>
    </source>
</evidence>
<dbReference type="PANTHER" id="PTHR40942">
    <property type="match status" value="1"/>
</dbReference>
<keyword evidence="5" id="KW-0408">Iron</keyword>
<feature type="region of interest" description="Disordered" evidence="6">
    <location>
        <begin position="24"/>
        <end position="46"/>
    </location>
</feature>
<dbReference type="Gene3D" id="1.10.760.10">
    <property type="entry name" value="Cytochrome c-like domain"/>
    <property type="match status" value="1"/>
</dbReference>
<feature type="compositionally biased region" description="Basic and acidic residues" evidence="6">
    <location>
        <begin position="24"/>
        <end position="42"/>
    </location>
</feature>
<organism evidence="8 9">
    <name type="scientific">Thauera phenolivorans</name>
    <dbReference type="NCBI Taxonomy" id="1792543"/>
    <lineage>
        <taxon>Bacteria</taxon>
        <taxon>Pseudomonadati</taxon>
        <taxon>Pseudomonadota</taxon>
        <taxon>Betaproteobacteria</taxon>
        <taxon>Rhodocyclales</taxon>
        <taxon>Zoogloeaceae</taxon>
        <taxon>Thauera</taxon>
    </lineage>
</organism>
<evidence type="ECO:0000256" key="3">
    <source>
        <dbReference type="ARBA" id="ARBA00022723"/>
    </source>
</evidence>
<dbReference type="InterPro" id="IPR009056">
    <property type="entry name" value="Cyt_c-like_dom"/>
</dbReference>
<sequence length="153" mass="16966">MARAAGADWRDPDREPEMMARIRSEERDRIASMGEKYREPADSGRSGEAVYQSVCSHCHETGVAEAPRFGDREDWAELIEEGQHIVTAHGWVGVRAMPARGGHDELSIEEFARAVAHMANAAGADWQDPSGNATLLGRIRLEEADRRQQLALD</sequence>
<keyword evidence="2" id="KW-0349">Heme</keyword>
<evidence type="ECO:0000256" key="1">
    <source>
        <dbReference type="ARBA" id="ARBA00022448"/>
    </source>
</evidence>
<accession>A0A7X7R7E1</accession>
<dbReference type="GO" id="GO:0005506">
    <property type="term" value="F:iron ion binding"/>
    <property type="evidence" value="ECO:0007669"/>
    <property type="project" value="InterPro"/>
</dbReference>
<dbReference type="GO" id="GO:0009055">
    <property type="term" value="F:electron transfer activity"/>
    <property type="evidence" value="ECO:0007669"/>
    <property type="project" value="InterPro"/>
</dbReference>
<dbReference type="Pfam" id="PF13442">
    <property type="entry name" value="Cytochrome_CBB3"/>
    <property type="match status" value="1"/>
</dbReference>
<protein>
    <submittedName>
        <fullName evidence="8">Cytochrome c5 family protein</fullName>
    </submittedName>
</protein>
<dbReference type="InterPro" id="IPR002323">
    <property type="entry name" value="Cyt_CIE"/>
</dbReference>
<evidence type="ECO:0000256" key="2">
    <source>
        <dbReference type="ARBA" id="ARBA00022617"/>
    </source>
</evidence>
<evidence type="ECO:0000313" key="9">
    <source>
        <dbReference type="Proteomes" id="UP000536534"/>
    </source>
</evidence>
<keyword evidence="4" id="KW-0249">Electron transport</keyword>
<dbReference type="PANTHER" id="PTHR40942:SF4">
    <property type="entry name" value="CYTOCHROME C5"/>
    <property type="match status" value="1"/>
</dbReference>
<dbReference type="AlphaFoldDB" id="A0A7X7R7E1"/>
<keyword evidence="3" id="KW-0479">Metal-binding</keyword>
<evidence type="ECO:0000256" key="4">
    <source>
        <dbReference type="ARBA" id="ARBA00022982"/>
    </source>
</evidence>
<reference evidence="8 9" key="1">
    <citation type="journal article" date="2020" name="Biotechnol. Biofuels">
        <title>New insights from the biogas microbiome by comprehensive genome-resolved metagenomics of nearly 1600 species originating from multiple anaerobic digesters.</title>
        <authorList>
            <person name="Campanaro S."/>
            <person name="Treu L."/>
            <person name="Rodriguez-R L.M."/>
            <person name="Kovalovszki A."/>
            <person name="Ziels R.M."/>
            <person name="Maus I."/>
            <person name="Zhu X."/>
            <person name="Kougias P.G."/>
            <person name="Basile A."/>
            <person name="Luo G."/>
            <person name="Schluter A."/>
            <person name="Konstantinidis K.T."/>
            <person name="Angelidaki I."/>
        </authorList>
    </citation>
    <scope>NUCLEOTIDE SEQUENCE [LARGE SCALE GENOMIC DNA]</scope>
    <source>
        <strain evidence="8">AS06rmzACSIP_256</strain>
    </source>
</reference>